<dbReference type="KEGG" id="mdb:OVN18_10770"/>
<protein>
    <submittedName>
        <fullName evidence="2">Alpha/beta hydrolase</fullName>
    </submittedName>
</protein>
<keyword evidence="3" id="KW-1185">Reference proteome</keyword>
<dbReference type="AlphaFoldDB" id="A0A9E8MLN9"/>
<dbReference type="Gene3D" id="3.40.50.1820">
    <property type="entry name" value="alpha/beta hydrolase"/>
    <property type="match status" value="1"/>
</dbReference>
<dbReference type="Proteomes" id="UP001164706">
    <property type="component" value="Chromosome"/>
</dbReference>
<proteinExistence type="predicted"/>
<keyword evidence="2" id="KW-0378">Hydrolase</keyword>
<dbReference type="GO" id="GO:0016787">
    <property type="term" value="F:hydrolase activity"/>
    <property type="evidence" value="ECO:0007669"/>
    <property type="project" value="UniProtKB-KW"/>
</dbReference>
<dbReference type="InterPro" id="IPR000073">
    <property type="entry name" value="AB_hydrolase_1"/>
</dbReference>
<evidence type="ECO:0000259" key="1">
    <source>
        <dbReference type="Pfam" id="PF00561"/>
    </source>
</evidence>
<dbReference type="Pfam" id="PF00561">
    <property type="entry name" value="Abhydrolase_1"/>
    <property type="match status" value="1"/>
</dbReference>
<gene>
    <name evidence="2" type="ORF">OVN18_10770</name>
</gene>
<name>A0A9E8MLN9_9MICO</name>
<reference evidence="2" key="1">
    <citation type="submission" date="2022-11" db="EMBL/GenBank/DDBJ databases">
        <title>Description of Microcella daejonensis nov. sp, isolated from riverside soil.</title>
        <authorList>
            <person name="Molina K.M."/>
            <person name="Kim S.B."/>
        </authorList>
    </citation>
    <scope>NUCLEOTIDE SEQUENCE</scope>
    <source>
        <strain evidence="2">MMS21-STM12</strain>
    </source>
</reference>
<accession>A0A9E8MLN9</accession>
<evidence type="ECO:0000313" key="3">
    <source>
        <dbReference type="Proteomes" id="UP001164706"/>
    </source>
</evidence>
<evidence type="ECO:0000313" key="2">
    <source>
        <dbReference type="EMBL" id="WAB81031.1"/>
    </source>
</evidence>
<feature type="domain" description="AB hydrolase-1" evidence="1">
    <location>
        <begin position="42"/>
        <end position="142"/>
    </location>
</feature>
<sequence>MHRLTTAREIVQDYGYVLGRRWLSLRRGMTPPPPSSTPTARPVLLIPGVFETWHYLDAVATRLREQGHAVHHPAELGFTRRPIPETALIVQRYLERLDLRDVVIVGHSKGGLIGKLLLMQDRDARIAHIIAINAPFPGSPLARYAVSAWREFSPARPVIRELAAATEVDDRIVSIYSRFDQYVPGTSRLAGARNVEIPVAGHFRVLAHPQVLDTVARWAAEPAASARPSSAAAPRDD</sequence>
<dbReference type="RefSeq" id="WP_267780781.1">
    <property type="nucleotide sequence ID" value="NZ_CP113089.1"/>
</dbReference>
<dbReference type="InterPro" id="IPR029058">
    <property type="entry name" value="AB_hydrolase_fold"/>
</dbReference>
<dbReference type="SUPFAM" id="SSF53474">
    <property type="entry name" value="alpha/beta-Hydrolases"/>
    <property type="match status" value="1"/>
</dbReference>
<dbReference type="EMBL" id="CP113089">
    <property type="protein sequence ID" value="WAB81031.1"/>
    <property type="molecule type" value="Genomic_DNA"/>
</dbReference>
<organism evidence="2 3">
    <name type="scientific">Microcella daejeonensis</name>
    <dbReference type="NCBI Taxonomy" id="2994971"/>
    <lineage>
        <taxon>Bacteria</taxon>
        <taxon>Bacillati</taxon>
        <taxon>Actinomycetota</taxon>
        <taxon>Actinomycetes</taxon>
        <taxon>Micrococcales</taxon>
        <taxon>Microbacteriaceae</taxon>
        <taxon>Microcella</taxon>
    </lineage>
</organism>